<dbReference type="EMBL" id="AP017313">
    <property type="protein sequence ID" value="BAU54022.1"/>
    <property type="molecule type" value="Genomic_DNA"/>
</dbReference>
<name>A0A0X8X1E1_9SPHI</name>
<organism evidence="1 2">
    <name type="scientific">Mucilaginibacter gotjawali</name>
    <dbReference type="NCBI Taxonomy" id="1550579"/>
    <lineage>
        <taxon>Bacteria</taxon>
        <taxon>Pseudomonadati</taxon>
        <taxon>Bacteroidota</taxon>
        <taxon>Sphingobacteriia</taxon>
        <taxon>Sphingobacteriales</taxon>
        <taxon>Sphingobacteriaceae</taxon>
        <taxon>Mucilaginibacter</taxon>
    </lineage>
</organism>
<sequence>MKPYDKILIRTSLDEGGEVPRTGDLSDSPDVIPYGTTKVEDPVSFFLDNYDDNVNADLKATEVNYIYIRGKDLVRGVQKGDMYVYYALDAELDMPASWANNKLKTSSGKNFVSVLGQNKDDILVGAEPFVWTVPNPPTGVTYSLIGIVVPAGTVPDFSGVTDFEAFVADNVNVGWTKVTIKTPPPPPIPKLRWQTTFNYKQGDVARTMTFDIGWNGIPIGTYVSFKAEKEEGPVPPIFLDKTKVVETKAHFSIDSDVPAGYESNITFYFYCDNAPAAGSTVTLKAYYLTGESPQKPVTVASVTTAN</sequence>
<evidence type="ECO:0000313" key="2">
    <source>
        <dbReference type="Proteomes" id="UP000218263"/>
    </source>
</evidence>
<dbReference type="AlphaFoldDB" id="A0A0X8X1E1"/>
<dbReference type="Proteomes" id="UP000218263">
    <property type="component" value="Chromosome"/>
</dbReference>
<protein>
    <submittedName>
        <fullName evidence="1">Uncharacterized protein</fullName>
    </submittedName>
</protein>
<proteinExistence type="predicted"/>
<reference evidence="1 2" key="1">
    <citation type="submission" date="2015-12" db="EMBL/GenBank/DDBJ databases">
        <title>Genome sequence of Mucilaginibacter gotjawali.</title>
        <authorList>
            <person name="Lee J.S."/>
            <person name="Lee K.C."/>
            <person name="Kim K.K."/>
            <person name="Lee B.W."/>
        </authorList>
    </citation>
    <scope>NUCLEOTIDE SEQUENCE [LARGE SCALE GENOMIC DNA]</scope>
    <source>
        <strain evidence="1 2">SA3-7</strain>
    </source>
</reference>
<dbReference type="OrthoDB" id="9790784at2"/>
<gene>
    <name evidence="1" type="ORF">MgSA37_02193</name>
</gene>
<dbReference type="RefSeq" id="WP_096351816.1">
    <property type="nucleotide sequence ID" value="NZ_AP017313.1"/>
</dbReference>
<accession>A0A0X8X1E1</accession>
<evidence type="ECO:0000313" key="1">
    <source>
        <dbReference type="EMBL" id="BAU54022.1"/>
    </source>
</evidence>
<keyword evidence="2" id="KW-1185">Reference proteome</keyword>
<dbReference type="KEGG" id="mgot:MgSA37_02193"/>